<evidence type="ECO:0000256" key="3">
    <source>
        <dbReference type="ARBA" id="ARBA00022741"/>
    </source>
</evidence>
<dbReference type="InterPro" id="IPR027417">
    <property type="entry name" value="P-loop_NTPase"/>
</dbReference>
<evidence type="ECO:0000313" key="15">
    <source>
        <dbReference type="EMBL" id="BCD96643.1"/>
    </source>
</evidence>
<dbReference type="GO" id="GO:0005737">
    <property type="term" value="C:cytoplasm"/>
    <property type="evidence" value="ECO:0007669"/>
    <property type="project" value="TreeGrafter"/>
</dbReference>
<dbReference type="InterPro" id="IPR011545">
    <property type="entry name" value="DEAD/DEAH_box_helicase_dom"/>
</dbReference>
<evidence type="ECO:0000256" key="9">
    <source>
        <dbReference type="ARBA" id="ARBA00034617"/>
    </source>
</evidence>
<dbReference type="CDD" id="cd18018">
    <property type="entry name" value="DEXHc_RecQ4-like"/>
    <property type="match status" value="1"/>
</dbReference>
<dbReference type="InterPro" id="IPR014001">
    <property type="entry name" value="Helicase_ATP-bd"/>
</dbReference>
<dbReference type="GO" id="GO:0043590">
    <property type="term" value="C:bacterial nucleoid"/>
    <property type="evidence" value="ECO:0007669"/>
    <property type="project" value="TreeGrafter"/>
</dbReference>
<dbReference type="Gene3D" id="3.40.50.300">
    <property type="entry name" value="P-loop containing nucleotide triphosphate hydrolases"/>
    <property type="match status" value="2"/>
</dbReference>
<evidence type="ECO:0000256" key="2">
    <source>
        <dbReference type="ARBA" id="ARBA00022723"/>
    </source>
</evidence>
<dbReference type="InterPro" id="IPR002464">
    <property type="entry name" value="DNA/RNA_helicase_DEAH_CS"/>
</dbReference>
<dbReference type="GO" id="GO:0006281">
    <property type="term" value="P:DNA repair"/>
    <property type="evidence" value="ECO:0007669"/>
    <property type="project" value="TreeGrafter"/>
</dbReference>
<keyword evidence="7" id="KW-0238">DNA-binding</keyword>
<feature type="domain" description="Helicase ATP-binding" evidence="13">
    <location>
        <begin position="27"/>
        <end position="195"/>
    </location>
</feature>
<accession>A0AAN1WFI7</accession>
<evidence type="ECO:0000256" key="10">
    <source>
        <dbReference type="ARBA" id="ARBA00034808"/>
    </source>
</evidence>
<dbReference type="PROSITE" id="PS51194">
    <property type="entry name" value="HELICASE_CTER"/>
    <property type="match status" value="1"/>
</dbReference>
<proteinExistence type="inferred from homology"/>
<keyword evidence="8" id="KW-0413">Isomerase</keyword>
<evidence type="ECO:0000256" key="6">
    <source>
        <dbReference type="ARBA" id="ARBA00022840"/>
    </source>
</evidence>
<dbReference type="GO" id="GO:0016787">
    <property type="term" value="F:hydrolase activity"/>
    <property type="evidence" value="ECO:0007669"/>
    <property type="project" value="UniProtKB-KW"/>
</dbReference>
<sequence length="643" mass="71497">MPTSNLTTTLKAQFGFDTFREGQQEAISHILAGDSALAIFPTGSGKSLCYQFSALQLPYLTLVVSPLLALMKDQLDFLKAHNIPAASLDSTLTYDEYRQVVADVKANKLKILMVSVERFKNERFRFLMEGVAISLLVVDEAHCISEWGHNFRPDYLKLPSYEKALNIPQALLLTATATKKVKLDMAAKFNIAEHAIIQTGFYRSNLNLHVLAVAEDQKKSELQALVARYQSASGIVYVTLQHTAEQVAGYLQQAGINACAYHAGMKNEDRARIQDGFMRGELPLVVATIAFGMGVDKADIRYVVHYDLPKSIENYSQEIGRAGRDGLSSDCFVLGNLDALNTIENFVYGDTPEQAGIETVLNHIAQHQNNGQWEMQLYGLSSESNIRQLTLKTLLVQLEMQGVITPLYTYSAEYTVKFLCDPNTVLAAFDGERRSFVECLLGNIQFKRTWGVVDFETIYNTYTGGDRRRVITALEYFKDKGWIELKPSGALEVFAVNNQALDQGLATRLAQHFKQHEQSEIKRIGLMLRFLQSTNCLSYGLAKYFDDQNAPQQCGHCSVCAGRSVTFPASNAYAVEQSQLKSTAQALTAHLQSKGVNNPSRDLITRFLVGINVPVFTRTKAKAVPGFGVAEAMRYSVVYDALQ</sequence>
<keyword evidence="3" id="KW-0547">Nucleotide-binding</keyword>
<dbReference type="Proteomes" id="UP001320119">
    <property type="component" value="Chromosome"/>
</dbReference>
<dbReference type="GO" id="GO:0030894">
    <property type="term" value="C:replisome"/>
    <property type="evidence" value="ECO:0007669"/>
    <property type="project" value="TreeGrafter"/>
</dbReference>
<evidence type="ECO:0000256" key="11">
    <source>
        <dbReference type="ARBA" id="ARBA00044535"/>
    </source>
</evidence>
<dbReference type="SMART" id="SM00490">
    <property type="entry name" value="HELICc"/>
    <property type="match status" value="1"/>
</dbReference>
<dbReference type="GO" id="GO:0005524">
    <property type="term" value="F:ATP binding"/>
    <property type="evidence" value="ECO:0007669"/>
    <property type="project" value="UniProtKB-KW"/>
</dbReference>
<evidence type="ECO:0000256" key="8">
    <source>
        <dbReference type="ARBA" id="ARBA00023235"/>
    </source>
</evidence>
<dbReference type="PANTHER" id="PTHR13710:SF105">
    <property type="entry name" value="ATP-DEPENDENT DNA HELICASE Q1"/>
    <property type="match status" value="1"/>
</dbReference>
<dbReference type="GO" id="GO:0003677">
    <property type="term" value="F:DNA binding"/>
    <property type="evidence" value="ECO:0007669"/>
    <property type="project" value="UniProtKB-KW"/>
</dbReference>
<dbReference type="RefSeq" id="WP_236986132.1">
    <property type="nucleotide sequence ID" value="NZ_AP023086.1"/>
</dbReference>
<dbReference type="Pfam" id="PF00271">
    <property type="entry name" value="Helicase_C"/>
    <property type="match status" value="1"/>
</dbReference>
<dbReference type="PANTHER" id="PTHR13710">
    <property type="entry name" value="DNA HELICASE RECQ FAMILY MEMBER"/>
    <property type="match status" value="1"/>
</dbReference>
<dbReference type="SUPFAM" id="SSF52540">
    <property type="entry name" value="P-loop containing nucleoside triphosphate hydrolases"/>
    <property type="match status" value="1"/>
</dbReference>
<comment type="catalytic activity">
    <reaction evidence="9">
        <text>Couples ATP hydrolysis with the unwinding of duplex DNA by translocating in the 3'-5' direction.</text>
        <dbReference type="EC" id="5.6.2.4"/>
    </reaction>
</comment>
<dbReference type="GO" id="GO:0046872">
    <property type="term" value="F:metal ion binding"/>
    <property type="evidence" value="ECO:0007669"/>
    <property type="project" value="UniProtKB-KW"/>
</dbReference>
<dbReference type="InterPro" id="IPR036388">
    <property type="entry name" value="WH-like_DNA-bd_sf"/>
</dbReference>
<keyword evidence="6" id="KW-0067">ATP-binding</keyword>
<dbReference type="GO" id="GO:0006310">
    <property type="term" value="P:DNA recombination"/>
    <property type="evidence" value="ECO:0007669"/>
    <property type="project" value="InterPro"/>
</dbReference>
<dbReference type="NCBIfam" id="TIGR00614">
    <property type="entry name" value="recQ_fam"/>
    <property type="match status" value="1"/>
</dbReference>
<evidence type="ECO:0000259" key="14">
    <source>
        <dbReference type="PROSITE" id="PS51194"/>
    </source>
</evidence>
<keyword evidence="16" id="KW-1185">Reference proteome</keyword>
<evidence type="ECO:0000256" key="5">
    <source>
        <dbReference type="ARBA" id="ARBA00022806"/>
    </source>
</evidence>
<evidence type="ECO:0000256" key="1">
    <source>
        <dbReference type="ARBA" id="ARBA00005446"/>
    </source>
</evidence>
<dbReference type="EMBL" id="AP023086">
    <property type="protein sequence ID" value="BCD96643.1"/>
    <property type="molecule type" value="Genomic_DNA"/>
</dbReference>
<dbReference type="InterPro" id="IPR004589">
    <property type="entry name" value="DNA_helicase_ATP-dep_RecQ"/>
</dbReference>
<evidence type="ECO:0000313" key="16">
    <source>
        <dbReference type="Proteomes" id="UP001320119"/>
    </source>
</evidence>
<dbReference type="SMART" id="SM00487">
    <property type="entry name" value="DEXDc"/>
    <property type="match status" value="1"/>
</dbReference>
<name>A0AAN1WFI7_9GAMM</name>
<dbReference type="GO" id="GO:0009378">
    <property type="term" value="F:four-way junction helicase activity"/>
    <property type="evidence" value="ECO:0007669"/>
    <property type="project" value="TreeGrafter"/>
</dbReference>
<dbReference type="GO" id="GO:0043138">
    <property type="term" value="F:3'-5' DNA helicase activity"/>
    <property type="evidence" value="ECO:0007669"/>
    <property type="project" value="UniProtKB-EC"/>
</dbReference>
<evidence type="ECO:0000256" key="7">
    <source>
        <dbReference type="ARBA" id="ARBA00023125"/>
    </source>
</evidence>
<dbReference type="PROSITE" id="PS51192">
    <property type="entry name" value="HELICASE_ATP_BIND_1"/>
    <property type="match status" value="1"/>
</dbReference>
<dbReference type="Pfam" id="PF00270">
    <property type="entry name" value="DEAD"/>
    <property type="match status" value="1"/>
</dbReference>
<comment type="similarity">
    <text evidence="1">Belongs to the helicase family. RecQ subfamily.</text>
</comment>
<keyword evidence="5 15" id="KW-0347">Helicase</keyword>
<gene>
    <name evidence="15" type="ORF">MARGE09_P0843</name>
</gene>
<evidence type="ECO:0000256" key="4">
    <source>
        <dbReference type="ARBA" id="ARBA00022801"/>
    </source>
</evidence>
<evidence type="ECO:0000259" key="13">
    <source>
        <dbReference type="PROSITE" id="PS51192"/>
    </source>
</evidence>
<feature type="domain" description="Helicase C-terminal" evidence="14">
    <location>
        <begin position="221"/>
        <end position="365"/>
    </location>
</feature>
<dbReference type="KEGG" id="marq:MARGE09_P0843"/>
<dbReference type="InterPro" id="IPR001650">
    <property type="entry name" value="Helicase_C-like"/>
</dbReference>
<dbReference type="InterPro" id="IPR032284">
    <property type="entry name" value="RecQ_Zn-bd"/>
</dbReference>
<dbReference type="EC" id="5.6.2.4" evidence="10"/>
<evidence type="ECO:0000256" key="12">
    <source>
        <dbReference type="ARBA" id="ARBA00044550"/>
    </source>
</evidence>
<keyword evidence="4 15" id="KW-0378">Hydrolase</keyword>
<dbReference type="AlphaFoldDB" id="A0AAN1WFI7"/>
<keyword evidence="2" id="KW-0479">Metal-binding</keyword>
<protein>
    <recommendedName>
        <fullName evidence="11">ATP-dependent DNA helicase RecQ</fullName>
        <ecNumber evidence="10">5.6.2.4</ecNumber>
    </recommendedName>
    <alternativeName>
        <fullName evidence="12">DNA 3'-5' helicase RecQ</fullName>
    </alternativeName>
</protein>
<reference evidence="15 16" key="1">
    <citation type="journal article" date="2022" name="IScience">
        <title>An ultrasensitive nanofiber-based assay for enzymatic hydrolysis and deep-sea microbial degradation of cellulose.</title>
        <authorList>
            <person name="Tsudome M."/>
            <person name="Tachioka M."/>
            <person name="Miyazaki M."/>
            <person name="Uchimura K."/>
            <person name="Tsuda M."/>
            <person name="Takaki Y."/>
            <person name="Deguchi S."/>
        </authorList>
    </citation>
    <scope>NUCLEOTIDE SEQUENCE [LARGE SCALE GENOMIC DNA]</scope>
    <source>
        <strain evidence="15 16">GE09</strain>
    </source>
</reference>
<dbReference type="Gene3D" id="1.10.10.10">
    <property type="entry name" value="Winged helix-like DNA-binding domain superfamily/Winged helix DNA-binding domain"/>
    <property type="match status" value="1"/>
</dbReference>
<organism evidence="15 16">
    <name type="scientific">Marinagarivorans cellulosilyticus</name>
    <dbReference type="NCBI Taxonomy" id="2721545"/>
    <lineage>
        <taxon>Bacteria</taxon>
        <taxon>Pseudomonadati</taxon>
        <taxon>Pseudomonadota</taxon>
        <taxon>Gammaproteobacteria</taxon>
        <taxon>Cellvibrionales</taxon>
        <taxon>Cellvibrionaceae</taxon>
        <taxon>Marinagarivorans</taxon>
    </lineage>
</organism>
<dbReference type="Pfam" id="PF16124">
    <property type="entry name" value="RecQ_Zn_bind"/>
    <property type="match status" value="1"/>
</dbReference>
<dbReference type="PROSITE" id="PS00690">
    <property type="entry name" value="DEAH_ATP_HELICASE"/>
    <property type="match status" value="1"/>
</dbReference>